<dbReference type="EMBL" id="JAAVTX010000010">
    <property type="protein sequence ID" value="NKE48488.1"/>
    <property type="molecule type" value="Genomic_DNA"/>
</dbReference>
<name>A0ABX1F854_9PROT</name>
<gene>
    <name evidence="1" type="ORF">HB662_27205</name>
</gene>
<comment type="caution">
    <text evidence="1">The sequence shown here is derived from an EMBL/GenBank/DDBJ whole genome shotgun (WGS) entry which is preliminary data.</text>
</comment>
<dbReference type="Proteomes" id="UP000765160">
    <property type="component" value="Unassembled WGS sequence"/>
</dbReference>
<evidence type="ECO:0000313" key="2">
    <source>
        <dbReference type="Proteomes" id="UP000765160"/>
    </source>
</evidence>
<dbReference type="RefSeq" id="WP_168054938.1">
    <property type="nucleotide sequence ID" value="NZ_JAATJR010000010.1"/>
</dbReference>
<protein>
    <submittedName>
        <fullName evidence="1">Uncharacterized protein</fullName>
    </submittedName>
</protein>
<accession>A0ABX1F854</accession>
<reference evidence="1 2" key="1">
    <citation type="submission" date="2020-03" db="EMBL/GenBank/DDBJ databases">
        <title>Roseomonas selenitidurans sp. nov. isolated from soil.</title>
        <authorList>
            <person name="Liu H."/>
        </authorList>
    </citation>
    <scope>NUCLEOTIDE SEQUENCE [LARGE SCALE GENOMIC DNA]</scope>
    <source>
        <strain evidence="1 2">JCM 15073</strain>
    </source>
</reference>
<organism evidence="1 2">
    <name type="scientific">Falsiroseomonas frigidaquae</name>
    <dbReference type="NCBI Taxonomy" id="487318"/>
    <lineage>
        <taxon>Bacteria</taxon>
        <taxon>Pseudomonadati</taxon>
        <taxon>Pseudomonadota</taxon>
        <taxon>Alphaproteobacteria</taxon>
        <taxon>Acetobacterales</taxon>
        <taxon>Roseomonadaceae</taxon>
        <taxon>Falsiroseomonas</taxon>
    </lineage>
</organism>
<proteinExistence type="predicted"/>
<keyword evidence="2" id="KW-1185">Reference proteome</keyword>
<evidence type="ECO:0000313" key="1">
    <source>
        <dbReference type="EMBL" id="NKE48488.1"/>
    </source>
</evidence>
<sequence length="176" mass="19604">MSFVPALDPEVLRRMREIIVTSIATRSASLREAAAEARDLARGLCPRLSTAALNEAVTTLLIELGAHAPPAPPDLDGQGLRPADPAEVADSLAFALRFDERGKARRTGVEYTSKIAAEQSVQRLLASGLRPARRLFNRQREARILRERHVRHGRFFPILSWVDREHCSGRLPRSRP</sequence>